<protein>
    <submittedName>
        <fullName evidence="6">Uncharacterized protein</fullName>
    </submittedName>
</protein>
<dbReference type="RefSeq" id="WP_065971196.1">
    <property type="nucleotide sequence ID" value="NZ_PSYR01000002.1"/>
</dbReference>
<evidence type="ECO:0000256" key="3">
    <source>
        <dbReference type="ARBA" id="ARBA00022692"/>
    </source>
</evidence>
<dbReference type="InterPro" id="IPR020948">
    <property type="entry name" value="P_starv_induced_PsiE-like"/>
</dbReference>
<dbReference type="Proteomes" id="UP000253250">
    <property type="component" value="Unassembled WGS sequence"/>
</dbReference>
<comment type="subcellular location">
    <subcellularLocation>
        <location evidence="1">Cell membrane</location>
        <topology evidence="1">Multi-pass membrane protein</topology>
    </subcellularLocation>
</comment>
<keyword evidence="7" id="KW-1185">Reference proteome</keyword>
<name>A0A1C2G0D4_9GAMM</name>
<keyword evidence="3" id="KW-0812">Transmembrane</keyword>
<evidence type="ECO:0000256" key="1">
    <source>
        <dbReference type="ARBA" id="ARBA00004651"/>
    </source>
</evidence>
<reference evidence="6 7" key="1">
    <citation type="submission" date="2018-02" db="EMBL/GenBank/DDBJ databases">
        <title>Insights into the biology of acidophilic members of the Acidiferrobacteraceae family derived from comparative genomic analyses.</title>
        <authorList>
            <person name="Issotta F."/>
            <person name="Thyssen C."/>
            <person name="Mena C."/>
            <person name="Moya A."/>
            <person name="Bellenberg S."/>
            <person name="Sproer C."/>
            <person name="Covarrubias P.C."/>
            <person name="Sand W."/>
            <person name="Quatrini R."/>
            <person name="Vera M."/>
        </authorList>
    </citation>
    <scope>NUCLEOTIDE SEQUENCE [LARGE SCALE GENOMIC DNA]</scope>
    <source>
        <strain evidence="7">m-1</strain>
    </source>
</reference>
<evidence type="ECO:0000256" key="4">
    <source>
        <dbReference type="ARBA" id="ARBA00022989"/>
    </source>
</evidence>
<keyword evidence="5" id="KW-0472">Membrane</keyword>
<evidence type="ECO:0000313" key="7">
    <source>
        <dbReference type="Proteomes" id="UP000253250"/>
    </source>
</evidence>
<organism evidence="6 7">
    <name type="scientific">Acidiferrobacter thiooxydans</name>
    <dbReference type="NCBI Taxonomy" id="163359"/>
    <lineage>
        <taxon>Bacteria</taxon>
        <taxon>Pseudomonadati</taxon>
        <taxon>Pseudomonadota</taxon>
        <taxon>Gammaproteobacteria</taxon>
        <taxon>Acidiferrobacterales</taxon>
        <taxon>Acidiferrobacteraceae</taxon>
        <taxon>Acidiferrobacter</taxon>
    </lineage>
</organism>
<dbReference type="AlphaFoldDB" id="A0A1C2G0D4"/>
<dbReference type="Pfam" id="PF06146">
    <property type="entry name" value="PsiE"/>
    <property type="match status" value="1"/>
</dbReference>
<proteinExistence type="predicted"/>
<evidence type="ECO:0000313" key="6">
    <source>
        <dbReference type="EMBL" id="RCN56843.1"/>
    </source>
</evidence>
<evidence type="ECO:0000256" key="2">
    <source>
        <dbReference type="ARBA" id="ARBA00022475"/>
    </source>
</evidence>
<dbReference type="OrthoDB" id="6399540at2"/>
<keyword evidence="2" id="KW-1003">Cell membrane</keyword>
<dbReference type="EMBL" id="PSYR01000002">
    <property type="protein sequence ID" value="RCN56843.1"/>
    <property type="molecule type" value="Genomic_DNA"/>
</dbReference>
<sequence length="173" mass="19218">MTEHQTPANSPPSASLSSARLRVIRFQGRLLDGMIITLIFIMLATLLGAIAGLVFDYFAAIKLLIEAVQGMGTMASHDLVKATGQHLVSDVLSVFILIELFRSFTDYLEFHRIRLQVLAEVGFVFVLREVFVGLYAHHLNWRDLLALGLLLAILGGTRVLATRFSPRPHSSHH</sequence>
<evidence type="ECO:0000256" key="5">
    <source>
        <dbReference type="ARBA" id="ARBA00023136"/>
    </source>
</evidence>
<comment type="caution">
    <text evidence="6">The sequence shown here is derived from an EMBL/GenBank/DDBJ whole genome shotgun (WGS) entry which is preliminary data.</text>
</comment>
<gene>
    <name evidence="6" type="ORF">C4900_13915</name>
</gene>
<dbReference type="GO" id="GO:0005886">
    <property type="term" value="C:plasma membrane"/>
    <property type="evidence" value="ECO:0007669"/>
    <property type="project" value="UniProtKB-SubCell"/>
</dbReference>
<accession>A0A1C2G0D4</accession>
<keyword evidence="4" id="KW-1133">Transmembrane helix</keyword>